<dbReference type="EMBL" id="HBIK01034865">
    <property type="protein sequence ID" value="CAE0391400.1"/>
    <property type="molecule type" value="Transcribed_RNA"/>
</dbReference>
<evidence type="ECO:0000313" key="3">
    <source>
        <dbReference type="EMBL" id="CAE0391400.1"/>
    </source>
</evidence>
<gene>
    <name evidence="3" type="ORF">ECRA1380_LOCUS16376</name>
</gene>
<dbReference type="AlphaFoldDB" id="A0A7S3KRL8"/>
<feature type="chain" id="PRO_5030733773" description="Thioredoxin family protein" evidence="2">
    <location>
        <begin position="19"/>
        <end position="233"/>
    </location>
</feature>
<organism evidence="3">
    <name type="scientific">Euplotes crassus</name>
    <dbReference type="NCBI Taxonomy" id="5936"/>
    <lineage>
        <taxon>Eukaryota</taxon>
        <taxon>Sar</taxon>
        <taxon>Alveolata</taxon>
        <taxon>Ciliophora</taxon>
        <taxon>Intramacronucleata</taxon>
        <taxon>Spirotrichea</taxon>
        <taxon>Hypotrichia</taxon>
        <taxon>Euplotida</taxon>
        <taxon>Euplotidae</taxon>
        <taxon>Moneuplotes</taxon>
    </lineage>
</organism>
<name>A0A7S3KRL8_EUPCR</name>
<proteinExistence type="predicted"/>
<keyword evidence="2" id="KW-0732">Signal</keyword>
<sequence>MKGLSLCVLLISIAAVFAQNQQGNWADHNTGHELFVALADEPETLFVMLWFKDMPNNQRQIKVNDDARRELYSLVNTSHPGAIYTEIDMSNSNRNAYTYERLATKQLGINLSELEFGPIVVILRDSKGEQIIYKGNYQDFMQTVDQTIHVINAENEMEVDKVSSREVAREIAKNIKFDKPSGKYDYYRPAKYDPTEFQTEKRYGFQTDPTYNENPVASRYSAYNPNINPTKSA</sequence>
<reference evidence="3" key="1">
    <citation type="submission" date="2021-01" db="EMBL/GenBank/DDBJ databases">
        <authorList>
            <person name="Corre E."/>
            <person name="Pelletier E."/>
            <person name="Niang G."/>
            <person name="Scheremetjew M."/>
            <person name="Finn R."/>
            <person name="Kale V."/>
            <person name="Holt S."/>
            <person name="Cochrane G."/>
            <person name="Meng A."/>
            <person name="Brown T."/>
            <person name="Cohen L."/>
        </authorList>
    </citation>
    <scope>NUCLEOTIDE SEQUENCE</scope>
    <source>
        <strain evidence="3">CT5</strain>
    </source>
</reference>
<accession>A0A7S3KRL8</accession>
<evidence type="ECO:0000256" key="2">
    <source>
        <dbReference type="SAM" id="SignalP"/>
    </source>
</evidence>
<feature type="compositionally biased region" description="Polar residues" evidence="1">
    <location>
        <begin position="207"/>
        <end position="233"/>
    </location>
</feature>
<feature type="signal peptide" evidence="2">
    <location>
        <begin position="1"/>
        <end position="18"/>
    </location>
</feature>
<protein>
    <recommendedName>
        <fullName evidence="4">Thioredoxin family protein</fullName>
    </recommendedName>
</protein>
<evidence type="ECO:0000256" key="1">
    <source>
        <dbReference type="SAM" id="MobiDB-lite"/>
    </source>
</evidence>
<feature type="region of interest" description="Disordered" evidence="1">
    <location>
        <begin position="204"/>
        <end position="233"/>
    </location>
</feature>
<evidence type="ECO:0008006" key="4">
    <source>
        <dbReference type="Google" id="ProtNLM"/>
    </source>
</evidence>